<feature type="domain" description="Cyclic nucleotide-binding" evidence="1">
    <location>
        <begin position="26"/>
        <end position="125"/>
    </location>
</feature>
<name>X6M7H7_RETFI</name>
<dbReference type="InterPro" id="IPR000595">
    <property type="entry name" value="cNMP-bd_dom"/>
</dbReference>
<dbReference type="PROSITE" id="PS00889">
    <property type="entry name" value="CNMP_BINDING_2"/>
    <property type="match status" value="2"/>
</dbReference>
<dbReference type="InterPro" id="IPR018490">
    <property type="entry name" value="cNMP-bd_dom_sf"/>
</dbReference>
<evidence type="ECO:0000313" key="3">
    <source>
        <dbReference type="Proteomes" id="UP000023152"/>
    </source>
</evidence>
<dbReference type="SMART" id="SM00100">
    <property type="entry name" value="cNMP"/>
    <property type="match status" value="3"/>
</dbReference>
<dbReference type="CDD" id="cd00038">
    <property type="entry name" value="CAP_ED"/>
    <property type="match status" value="3"/>
</dbReference>
<gene>
    <name evidence="2" type="ORF">RFI_27990</name>
</gene>
<dbReference type="SUPFAM" id="SSF51206">
    <property type="entry name" value="cAMP-binding domain-like"/>
    <property type="match status" value="3"/>
</dbReference>
<dbReference type="GO" id="GO:0004862">
    <property type="term" value="F:cAMP-dependent protein kinase inhibitor activity"/>
    <property type="evidence" value="ECO:0007669"/>
    <property type="project" value="TreeGrafter"/>
</dbReference>
<dbReference type="GO" id="GO:0005952">
    <property type="term" value="C:cAMP-dependent protein kinase complex"/>
    <property type="evidence" value="ECO:0007669"/>
    <property type="project" value="InterPro"/>
</dbReference>
<dbReference type="InterPro" id="IPR014710">
    <property type="entry name" value="RmlC-like_jellyroll"/>
</dbReference>
<dbReference type="PANTHER" id="PTHR11635">
    <property type="entry name" value="CAMP-DEPENDENT PROTEIN KINASE REGULATORY CHAIN"/>
    <property type="match status" value="1"/>
</dbReference>
<evidence type="ECO:0000313" key="2">
    <source>
        <dbReference type="EMBL" id="ETO09387.1"/>
    </source>
</evidence>
<feature type="domain" description="Cyclic nucleotide-binding" evidence="1">
    <location>
        <begin position="292"/>
        <end position="374"/>
    </location>
</feature>
<dbReference type="GO" id="GO:0005829">
    <property type="term" value="C:cytosol"/>
    <property type="evidence" value="ECO:0007669"/>
    <property type="project" value="TreeGrafter"/>
</dbReference>
<dbReference type="PROSITE" id="PS50042">
    <property type="entry name" value="CNMP_BINDING_3"/>
    <property type="match status" value="3"/>
</dbReference>
<dbReference type="Pfam" id="PF00027">
    <property type="entry name" value="cNMP_binding"/>
    <property type="match status" value="3"/>
</dbReference>
<dbReference type="PANTHER" id="PTHR11635:SF152">
    <property type="entry name" value="CAMP-DEPENDENT PROTEIN KINASE TYPE I REGULATORY SUBUNIT-RELATED"/>
    <property type="match status" value="1"/>
</dbReference>
<dbReference type="EMBL" id="ASPP01024092">
    <property type="protein sequence ID" value="ETO09387.1"/>
    <property type="molecule type" value="Genomic_DNA"/>
</dbReference>
<organism evidence="2 3">
    <name type="scientific">Reticulomyxa filosa</name>
    <dbReference type="NCBI Taxonomy" id="46433"/>
    <lineage>
        <taxon>Eukaryota</taxon>
        <taxon>Sar</taxon>
        <taxon>Rhizaria</taxon>
        <taxon>Retaria</taxon>
        <taxon>Foraminifera</taxon>
        <taxon>Monothalamids</taxon>
        <taxon>Reticulomyxidae</taxon>
        <taxon>Reticulomyxa</taxon>
    </lineage>
</organism>
<reference evidence="2 3" key="1">
    <citation type="journal article" date="2013" name="Curr. Biol.">
        <title>The Genome of the Foraminiferan Reticulomyxa filosa.</title>
        <authorList>
            <person name="Glockner G."/>
            <person name="Hulsmann N."/>
            <person name="Schleicher M."/>
            <person name="Noegel A.A."/>
            <person name="Eichinger L."/>
            <person name="Gallinger C."/>
            <person name="Pawlowski J."/>
            <person name="Sierra R."/>
            <person name="Euteneuer U."/>
            <person name="Pillet L."/>
            <person name="Moustafa A."/>
            <person name="Platzer M."/>
            <person name="Groth M."/>
            <person name="Szafranski K."/>
            <person name="Schliwa M."/>
        </authorList>
    </citation>
    <scope>NUCLEOTIDE SEQUENCE [LARGE SCALE GENOMIC DNA]</scope>
</reference>
<dbReference type="OrthoDB" id="63267at2759"/>
<accession>X6M7H7</accession>
<dbReference type="InterPro" id="IPR018488">
    <property type="entry name" value="cNMP-bd_CS"/>
</dbReference>
<dbReference type="OMA" id="WDDITIE"/>
<dbReference type="PROSITE" id="PS00888">
    <property type="entry name" value="CNMP_BINDING_1"/>
    <property type="match status" value="1"/>
</dbReference>
<evidence type="ECO:0000259" key="1">
    <source>
        <dbReference type="PROSITE" id="PS50042"/>
    </source>
</evidence>
<proteinExistence type="predicted"/>
<dbReference type="PRINTS" id="PR00103">
    <property type="entry name" value="CAMPKINASE"/>
</dbReference>
<dbReference type="InterPro" id="IPR050503">
    <property type="entry name" value="cAMP-dep_PK_reg_su-like"/>
</dbReference>
<sequence>MIGLKSAMKTAAGGIDANQVLNNVPLLSNLNKAQRKILAENLVKQQFKTGQTIMKEGEPGDFFIIIVQGKVEVKSKQAGHLAFLSNGDYAGEQALLRSAPRNATLKAVEPTTCLVCNKRTFDKALISVTFAKREGKRKAFYTPIAEEKTNSEGTQKDKKIVNWILECVNDNLLFLKLDRQQRERVVQRMRLVKVPKGCSIIKQGDVNATTFYVCESGSFDIIVDKVKVGQYKRGGCFGELALLYDSPRAATILATSNSEVWEVSRNAFRYEVAETYKQKNVDVIHFLKKVELFKPLLNNELALIADALIEIAFDSGDVIIKEGDKGDRFYVIRKGTCEWSKSNGEKGPLEEGMFFGERALRTKERRAATVTATC</sequence>
<keyword evidence="3" id="KW-1185">Reference proteome</keyword>
<dbReference type="Gene3D" id="2.60.120.10">
    <property type="entry name" value="Jelly Rolls"/>
    <property type="match status" value="3"/>
</dbReference>
<feature type="domain" description="Cyclic nucleotide-binding" evidence="1">
    <location>
        <begin position="173"/>
        <end position="289"/>
    </location>
</feature>
<dbReference type="GO" id="GO:0034236">
    <property type="term" value="F:protein kinase A catalytic subunit binding"/>
    <property type="evidence" value="ECO:0007669"/>
    <property type="project" value="TreeGrafter"/>
</dbReference>
<protein>
    <recommendedName>
        <fullName evidence="1">Cyclic nucleotide-binding domain-containing protein</fullName>
    </recommendedName>
</protein>
<dbReference type="GO" id="GO:0030552">
    <property type="term" value="F:cAMP binding"/>
    <property type="evidence" value="ECO:0007669"/>
    <property type="project" value="TreeGrafter"/>
</dbReference>
<comment type="caution">
    <text evidence="2">The sequence shown here is derived from an EMBL/GenBank/DDBJ whole genome shotgun (WGS) entry which is preliminary data.</text>
</comment>
<dbReference type="Proteomes" id="UP000023152">
    <property type="component" value="Unassembled WGS sequence"/>
</dbReference>
<dbReference type="AlphaFoldDB" id="X6M7H7"/>